<dbReference type="Proteomes" id="UP000715781">
    <property type="component" value="Unassembled WGS sequence"/>
</dbReference>
<name>A0A951Q1B2_9NOST</name>
<dbReference type="AlphaFoldDB" id="A0A951Q1B2"/>
<evidence type="ECO:0008006" key="4">
    <source>
        <dbReference type="Google" id="ProtNLM"/>
    </source>
</evidence>
<organism evidence="2 3">
    <name type="scientific">Mojavia pulchra JT2-VF2</name>
    <dbReference type="NCBI Taxonomy" id="287848"/>
    <lineage>
        <taxon>Bacteria</taxon>
        <taxon>Bacillati</taxon>
        <taxon>Cyanobacteriota</taxon>
        <taxon>Cyanophyceae</taxon>
        <taxon>Nostocales</taxon>
        <taxon>Nostocaceae</taxon>
    </lineage>
</organism>
<accession>A0A951Q1B2</accession>
<protein>
    <recommendedName>
        <fullName evidence="4">Water stress protein</fullName>
    </recommendedName>
</protein>
<evidence type="ECO:0000256" key="1">
    <source>
        <dbReference type="SAM" id="MobiDB-lite"/>
    </source>
</evidence>
<reference evidence="2" key="2">
    <citation type="journal article" date="2022" name="Microbiol. Resour. Announc.">
        <title>Metagenome Sequencing to Explore Phylogenomics of Terrestrial Cyanobacteria.</title>
        <authorList>
            <person name="Ward R.D."/>
            <person name="Stajich J.E."/>
            <person name="Johansen J.R."/>
            <person name="Huntemann M."/>
            <person name="Clum A."/>
            <person name="Foster B."/>
            <person name="Foster B."/>
            <person name="Roux S."/>
            <person name="Palaniappan K."/>
            <person name="Varghese N."/>
            <person name="Mukherjee S."/>
            <person name="Reddy T.B.K."/>
            <person name="Daum C."/>
            <person name="Copeland A."/>
            <person name="Chen I.A."/>
            <person name="Ivanova N.N."/>
            <person name="Kyrpides N.C."/>
            <person name="Shapiro N."/>
            <person name="Eloe-Fadrosh E.A."/>
            <person name="Pietrasiak N."/>
        </authorList>
    </citation>
    <scope>NUCLEOTIDE SEQUENCE</scope>
    <source>
        <strain evidence="2">JT2-VF2</strain>
    </source>
</reference>
<comment type="caution">
    <text evidence="2">The sequence shown here is derived from an EMBL/GenBank/DDBJ whole genome shotgun (WGS) entry which is preliminary data.</text>
</comment>
<proteinExistence type="predicted"/>
<sequence>MALYGYTVGDTDVSSAPGNQFQVYRFLIPPASTTAPKTITPGLVGTVTVASINNPDLEGLGTNPSTNRISAVNEPRKSGSPTIDPTVIRINNIDQPFAPASASPTRSPSDLRRFGFDSGADFGRDFSSTGQILSTNVLYTIGGSSTGTVGSSLYKITVPGTGAGTLTLVDKFGAATTVAQRQGTQPTNPGKFVDSLAIDNLNPGRTRAIAGDFSTADKDGAQLYKVDLFTGQLSAPISVKTPSGQALNVNADSGLAFTNLSGSTQRLLAFLETGAIYEITGFQDELNATGLSLGSATGSNGAGFATARLIGQVNLPNASTGATDYEGFTIVNE</sequence>
<evidence type="ECO:0000313" key="3">
    <source>
        <dbReference type="Proteomes" id="UP000715781"/>
    </source>
</evidence>
<reference evidence="2" key="1">
    <citation type="submission" date="2021-05" db="EMBL/GenBank/DDBJ databases">
        <authorList>
            <person name="Pietrasiak N."/>
            <person name="Ward R."/>
            <person name="Stajich J.E."/>
            <person name="Kurbessoian T."/>
        </authorList>
    </citation>
    <scope>NUCLEOTIDE SEQUENCE</scope>
    <source>
        <strain evidence="2">JT2-VF2</strain>
    </source>
</reference>
<feature type="region of interest" description="Disordered" evidence="1">
    <location>
        <begin position="58"/>
        <end position="84"/>
    </location>
</feature>
<evidence type="ECO:0000313" key="2">
    <source>
        <dbReference type="EMBL" id="MBW4563083.1"/>
    </source>
</evidence>
<gene>
    <name evidence="2" type="ORF">KME32_18425</name>
</gene>
<dbReference type="EMBL" id="JAHHHN010000010">
    <property type="protein sequence ID" value="MBW4563083.1"/>
    <property type="molecule type" value="Genomic_DNA"/>
</dbReference>